<dbReference type="SUPFAM" id="SSF53092">
    <property type="entry name" value="Creatinase/prolidase N-terminal domain"/>
    <property type="match status" value="1"/>
</dbReference>
<dbReference type="Pfam" id="PF01321">
    <property type="entry name" value="Creatinase_N"/>
    <property type="match status" value="1"/>
</dbReference>
<proteinExistence type="predicted"/>
<dbReference type="Proteomes" id="UP000438991">
    <property type="component" value="Unassembled WGS sequence"/>
</dbReference>
<dbReference type="InterPro" id="IPR000587">
    <property type="entry name" value="Creatinase_N"/>
</dbReference>
<evidence type="ECO:0000313" key="3">
    <source>
        <dbReference type="EMBL" id="MTW16367.1"/>
    </source>
</evidence>
<dbReference type="PANTHER" id="PTHR46112">
    <property type="entry name" value="AMINOPEPTIDASE"/>
    <property type="match status" value="1"/>
</dbReference>
<feature type="domain" description="Peptidase M24" evidence="1">
    <location>
        <begin position="175"/>
        <end position="383"/>
    </location>
</feature>
<dbReference type="SUPFAM" id="SSF55920">
    <property type="entry name" value="Creatinase/aminopeptidase"/>
    <property type="match status" value="1"/>
</dbReference>
<dbReference type="InterPro" id="IPR050659">
    <property type="entry name" value="Peptidase_M24B"/>
</dbReference>
<dbReference type="Gene3D" id="3.90.230.10">
    <property type="entry name" value="Creatinase/methionine aminopeptidase superfamily"/>
    <property type="match status" value="1"/>
</dbReference>
<evidence type="ECO:0000259" key="1">
    <source>
        <dbReference type="Pfam" id="PF00557"/>
    </source>
</evidence>
<gene>
    <name evidence="3" type="ORF">GJ689_09100</name>
</gene>
<dbReference type="EMBL" id="WNKV01000005">
    <property type="protein sequence ID" value="MTW16367.1"/>
    <property type="molecule type" value="Genomic_DNA"/>
</dbReference>
<name>A0A9X5ARI6_9BRAD</name>
<accession>A0A9X5ARI6</accession>
<dbReference type="InterPro" id="IPR036005">
    <property type="entry name" value="Creatinase/aminopeptidase-like"/>
</dbReference>
<protein>
    <submittedName>
        <fullName evidence="3">M24 family metallopeptidase</fullName>
    </submittedName>
</protein>
<dbReference type="AlphaFoldDB" id="A0A9X5ARI6"/>
<evidence type="ECO:0000259" key="2">
    <source>
        <dbReference type="Pfam" id="PF01321"/>
    </source>
</evidence>
<dbReference type="Gene3D" id="3.40.350.10">
    <property type="entry name" value="Creatinase/prolidase N-terminal domain"/>
    <property type="match status" value="1"/>
</dbReference>
<dbReference type="CDD" id="cd01066">
    <property type="entry name" value="APP_MetAP"/>
    <property type="match status" value="1"/>
</dbReference>
<organism evidence="3 4">
    <name type="scientific">Rhodoplanes serenus</name>
    <dbReference type="NCBI Taxonomy" id="200615"/>
    <lineage>
        <taxon>Bacteria</taxon>
        <taxon>Pseudomonadati</taxon>
        <taxon>Pseudomonadota</taxon>
        <taxon>Alphaproteobacteria</taxon>
        <taxon>Hyphomicrobiales</taxon>
        <taxon>Nitrobacteraceae</taxon>
        <taxon>Rhodoplanes</taxon>
    </lineage>
</organism>
<comment type="caution">
    <text evidence="3">The sequence shown here is derived from an EMBL/GenBank/DDBJ whole genome shotgun (WGS) entry which is preliminary data.</text>
</comment>
<reference evidence="3 4" key="1">
    <citation type="submission" date="2019-11" db="EMBL/GenBank/DDBJ databases">
        <title>Whole-genome sequence of Rhodoplanes serenus DSM 18633, type strain.</title>
        <authorList>
            <person name="Kyndt J.A."/>
            <person name="Meyer T.E."/>
        </authorList>
    </citation>
    <scope>NUCLEOTIDE SEQUENCE [LARGE SCALE GENOMIC DNA]</scope>
    <source>
        <strain evidence="3 4">DSM 18633</strain>
    </source>
</reference>
<dbReference type="InterPro" id="IPR000994">
    <property type="entry name" value="Pept_M24"/>
</dbReference>
<dbReference type="InterPro" id="IPR029149">
    <property type="entry name" value="Creatin/AminoP/Spt16_N"/>
</dbReference>
<evidence type="ECO:0000313" key="4">
    <source>
        <dbReference type="Proteomes" id="UP000438991"/>
    </source>
</evidence>
<dbReference type="PANTHER" id="PTHR46112:SF2">
    <property type="entry name" value="XAA-PRO AMINOPEPTIDASE P-RELATED"/>
    <property type="match status" value="1"/>
</dbReference>
<dbReference type="Pfam" id="PF00557">
    <property type="entry name" value="Peptidase_M24"/>
    <property type="match status" value="1"/>
</dbReference>
<sequence length="401" mass="42063">MGQGREGRRHRGGLSGQTDMQSIDFGARVAALAARLARENVAAYVGTRQAVLHYLCGTFMPWRGAVVVTADGDAAVVYWAMDSERVIAEGCALPVETFTGSGLVEAISTRLAAHGAERGTVGLDLAHPGAAQIAPGMLTAGEHLDLAARLPAARLVNGVRWIDDLMLIKSPAEIERLRRAGAVADHGFRAGVAAIAAGVTENHVAGVVEAAIRDHGSTWAWSVTGGTEVGAGERTCFLRGVTQQSTDRPIGRDEFVVIDLHPMIDLYLSDLSVPVFFGTPNAAQERAIAAWEDVVATMLAGLKPGRAVRDCAADGVAAFARSGLGEFGLPLFGHGLGTCARTRPFMNAGSDDVLAPGMVIALGTHLYQPGVAGMRLEYPVLIGERGAEPLVETPAVVHRRA</sequence>
<feature type="domain" description="Creatinase N-terminal" evidence="2">
    <location>
        <begin position="28"/>
        <end position="157"/>
    </location>
</feature>